<dbReference type="InterPro" id="IPR029787">
    <property type="entry name" value="Nucleotide_cyclase"/>
</dbReference>
<dbReference type="NCBIfam" id="TIGR00254">
    <property type="entry name" value="GGDEF"/>
    <property type="match status" value="1"/>
</dbReference>
<dbReference type="InterPro" id="IPR050469">
    <property type="entry name" value="Diguanylate_Cyclase"/>
</dbReference>
<dbReference type="PANTHER" id="PTHR45138:SF9">
    <property type="entry name" value="DIGUANYLATE CYCLASE DGCM-RELATED"/>
    <property type="match status" value="1"/>
</dbReference>
<dbReference type="InterPro" id="IPR000160">
    <property type="entry name" value="GGDEF_dom"/>
</dbReference>
<dbReference type="SUPFAM" id="SSF55781">
    <property type="entry name" value="GAF domain-like"/>
    <property type="match status" value="2"/>
</dbReference>
<organism evidence="2">
    <name type="scientific">uncultured Solirubrobacteraceae bacterium</name>
    <dbReference type="NCBI Taxonomy" id="1162706"/>
    <lineage>
        <taxon>Bacteria</taxon>
        <taxon>Bacillati</taxon>
        <taxon>Actinomycetota</taxon>
        <taxon>Thermoleophilia</taxon>
        <taxon>Solirubrobacterales</taxon>
        <taxon>Solirubrobacteraceae</taxon>
        <taxon>environmental samples</taxon>
    </lineage>
</organism>
<protein>
    <recommendedName>
        <fullName evidence="1">GGDEF domain-containing protein</fullName>
    </recommendedName>
</protein>
<dbReference type="Gene3D" id="3.30.450.40">
    <property type="match status" value="2"/>
</dbReference>
<dbReference type="SMART" id="SM00267">
    <property type="entry name" value="GGDEF"/>
    <property type="match status" value="1"/>
</dbReference>
<gene>
    <name evidence="2" type="ORF">AVDCRST_MAG38-2468</name>
</gene>
<dbReference type="Pfam" id="PF00990">
    <property type="entry name" value="GGDEF"/>
    <property type="match status" value="1"/>
</dbReference>
<dbReference type="EMBL" id="CADCVJ010000206">
    <property type="protein sequence ID" value="CAA9488201.1"/>
    <property type="molecule type" value="Genomic_DNA"/>
</dbReference>
<dbReference type="CDD" id="cd01949">
    <property type="entry name" value="GGDEF"/>
    <property type="match status" value="1"/>
</dbReference>
<dbReference type="InterPro" id="IPR029016">
    <property type="entry name" value="GAF-like_dom_sf"/>
</dbReference>
<dbReference type="GO" id="GO:0052621">
    <property type="term" value="F:diguanylate cyclase activity"/>
    <property type="evidence" value="ECO:0007669"/>
    <property type="project" value="TreeGrafter"/>
</dbReference>
<reference evidence="2" key="1">
    <citation type="submission" date="2020-02" db="EMBL/GenBank/DDBJ databases">
        <authorList>
            <person name="Meier V. D."/>
        </authorList>
    </citation>
    <scope>NUCLEOTIDE SEQUENCE</scope>
    <source>
        <strain evidence="2">AVDCRST_MAG38</strain>
    </source>
</reference>
<dbReference type="Gene3D" id="3.30.70.270">
    <property type="match status" value="1"/>
</dbReference>
<dbReference type="InterPro" id="IPR003018">
    <property type="entry name" value="GAF"/>
</dbReference>
<evidence type="ECO:0000313" key="2">
    <source>
        <dbReference type="EMBL" id="CAA9488201.1"/>
    </source>
</evidence>
<dbReference type="SUPFAM" id="SSF55073">
    <property type="entry name" value="Nucleotide cyclase"/>
    <property type="match status" value="1"/>
</dbReference>
<dbReference type="InterPro" id="IPR043128">
    <property type="entry name" value="Rev_trsase/Diguanyl_cyclase"/>
</dbReference>
<dbReference type="AlphaFoldDB" id="A0A6J4S2U6"/>
<accession>A0A6J4S2U6</accession>
<dbReference type="SMART" id="SM00065">
    <property type="entry name" value="GAF"/>
    <property type="match status" value="1"/>
</dbReference>
<sequence>MNVDAAAKQAAAAASSASYRSFAEATRTVLDLLERHLVAATVFLAHIDAKQGIHRIVDARGGGAFGLRPNQTMPLADSLCAAMAGDRAPRLCNDVAADPVYAGVPARRRWLVNSYVAVPLELSDGTRVGSLGALSRRHDRFAPADEQLLAMLARVLSAELERETRQRDVRRSDDTLRSGARTFEAVTSVANALATGQDARPAVCRAASELAGASAVFLLEPSGREFVSTAMHGVEMGPVTIQPRGDGRGKAFQSTQSYFVADATNHAALAAPLVEATQAESACFEPVLRDGEVAAVLILIWRRRLTGIDAATAESLRLLAGQAGAAINHASLQSRVEALALSDALTGLVTRRVWDEELPRELARSRRSESPVSVAVLGLDELDAFSMLHGEQEADRLVKEAAALWDRQLREVDTLARLDGDEFGVILPTCDLEQAVEVIDRLRGVTPRQQTASAGVARWDGEEPAELLVMRCQQALSEARAFGRDRTQTAE</sequence>
<evidence type="ECO:0000259" key="1">
    <source>
        <dbReference type="PROSITE" id="PS50887"/>
    </source>
</evidence>
<proteinExistence type="predicted"/>
<name>A0A6J4S2U6_9ACTN</name>
<dbReference type="PANTHER" id="PTHR45138">
    <property type="entry name" value="REGULATORY COMPONENTS OF SENSORY TRANSDUCTION SYSTEM"/>
    <property type="match status" value="1"/>
</dbReference>
<dbReference type="PROSITE" id="PS50887">
    <property type="entry name" value="GGDEF"/>
    <property type="match status" value="1"/>
</dbReference>
<dbReference type="Pfam" id="PF13185">
    <property type="entry name" value="GAF_2"/>
    <property type="match status" value="2"/>
</dbReference>
<feature type="domain" description="GGDEF" evidence="1">
    <location>
        <begin position="370"/>
        <end position="491"/>
    </location>
</feature>